<evidence type="ECO:0000256" key="9">
    <source>
        <dbReference type="ARBA" id="ARBA00023136"/>
    </source>
</evidence>
<keyword evidence="10" id="KW-1207">Sterol metabolism</keyword>
<protein>
    <submittedName>
        <fullName evidence="16">Putative EBP domain protein</fullName>
    </submittedName>
</protein>
<feature type="transmembrane region" description="Helical" evidence="14">
    <location>
        <begin position="141"/>
        <end position="160"/>
    </location>
</feature>
<dbReference type="GO" id="GO:0005783">
    <property type="term" value="C:endoplasmic reticulum"/>
    <property type="evidence" value="ECO:0007669"/>
    <property type="project" value="TreeGrafter"/>
</dbReference>
<keyword evidence="9 13" id="KW-0472">Membrane</keyword>
<feature type="transmembrane region" description="Helical" evidence="14">
    <location>
        <begin position="20"/>
        <end position="45"/>
    </location>
</feature>
<feature type="transmembrane region" description="Helical" evidence="14">
    <location>
        <begin position="172"/>
        <end position="196"/>
    </location>
</feature>
<evidence type="ECO:0000256" key="10">
    <source>
        <dbReference type="ARBA" id="ARBA00023166"/>
    </source>
</evidence>
<dbReference type="Proteomes" id="UP000193642">
    <property type="component" value="Unassembled WGS sequence"/>
</dbReference>
<dbReference type="PANTHER" id="PTHR14207:SF0">
    <property type="entry name" value="3-BETA-HYDROXYSTEROID-DELTA(8),DELTA(7)-ISOMERASE"/>
    <property type="match status" value="1"/>
</dbReference>
<feature type="non-terminal residue" evidence="16">
    <location>
        <position position="222"/>
    </location>
</feature>
<dbReference type="GO" id="GO:0047750">
    <property type="term" value="F:cholestenol delta-isomerase activity"/>
    <property type="evidence" value="ECO:0007669"/>
    <property type="project" value="InterPro"/>
</dbReference>
<keyword evidence="17" id="KW-1185">Reference proteome</keyword>
<feature type="domain" description="EXPERA" evidence="15">
    <location>
        <begin position="53"/>
        <end position="195"/>
    </location>
</feature>
<evidence type="ECO:0000313" key="16">
    <source>
        <dbReference type="EMBL" id="ORY37600.1"/>
    </source>
</evidence>
<dbReference type="EMBL" id="MCGO01000049">
    <property type="protein sequence ID" value="ORY37600.1"/>
    <property type="molecule type" value="Genomic_DNA"/>
</dbReference>
<evidence type="ECO:0000256" key="6">
    <source>
        <dbReference type="ARBA" id="ARBA00022989"/>
    </source>
</evidence>
<evidence type="ECO:0000256" key="4">
    <source>
        <dbReference type="ARBA" id="ARBA00022692"/>
    </source>
</evidence>
<evidence type="ECO:0000256" key="14">
    <source>
        <dbReference type="SAM" id="Phobius"/>
    </source>
</evidence>
<dbReference type="GO" id="GO:0004769">
    <property type="term" value="F:steroid Delta-isomerase activity"/>
    <property type="evidence" value="ECO:0007669"/>
    <property type="project" value="TreeGrafter"/>
</dbReference>
<evidence type="ECO:0000256" key="13">
    <source>
        <dbReference type="PROSITE-ProRule" id="PRU01087"/>
    </source>
</evidence>
<comment type="subcellular location">
    <subcellularLocation>
        <location evidence="1">Membrane</location>
        <topology evidence="1">Multi-pass membrane protein</topology>
    </subcellularLocation>
</comment>
<dbReference type="Pfam" id="PF05241">
    <property type="entry name" value="EBP"/>
    <property type="match status" value="1"/>
</dbReference>
<dbReference type="OrthoDB" id="58557at2759"/>
<gene>
    <name evidence="16" type="ORF">BCR33DRAFT_721339</name>
</gene>
<name>A0A1Y2BS82_9FUNG</name>
<evidence type="ECO:0000256" key="3">
    <source>
        <dbReference type="ARBA" id="ARBA00022516"/>
    </source>
</evidence>
<dbReference type="GO" id="GO:0000247">
    <property type="term" value="F:C-8 sterol isomerase activity"/>
    <property type="evidence" value="ECO:0007669"/>
    <property type="project" value="TreeGrafter"/>
</dbReference>
<evidence type="ECO:0000256" key="12">
    <source>
        <dbReference type="ARBA" id="ARBA00023235"/>
    </source>
</evidence>
<dbReference type="PANTHER" id="PTHR14207">
    <property type="entry name" value="STEROL ISOMERASE"/>
    <property type="match status" value="1"/>
</dbReference>
<feature type="transmembrane region" description="Helical" evidence="14">
    <location>
        <begin position="109"/>
        <end position="129"/>
    </location>
</feature>
<organism evidence="16 17">
    <name type="scientific">Rhizoclosmatium globosum</name>
    <dbReference type="NCBI Taxonomy" id="329046"/>
    <lineage>
        <taxon>Eukaryota</taxon>
        <taxon>Fungi</taxon>
        <taxon>Fungi incertae sedis</taxon>
        <taxon>Chytridiomycota</taxon>
        <taxon>Chytridiomycota incertae sedis</taxon>
        <taxon>Chytridiomycetes</taxon>
        <taxon>Chytridiales</taxon>
        <taxon>Chytriomycetaceae</taxon>
        <taxon>Rhizoclosmatium</taxon>
    </lineage>
</organism>
<evidence type="ECO:0000256" key="5">
    <source>
        <dbReference type="ARBA" id="ARBA00022955"/>
    </source>
</evidence>
<evidence type="ECO:0000256" key="1">
    <source>
        <dbReference type="ARBA" id="ARBA00004141"/>
    </source>
</evidence>
<dbReference type="GO" id="GO:0016126">
    <property type="term" value="P:sterol biosynthetic process"/>
    <property type="evidence" value="ECO:0007669"/>
    <property type="project" value="UniProtKB-KW"/>
</dbReference>
<dbReference type="GO" id="GO:0016020">
    <property type="term" value="C:membrane"/>
    <property type="evidence" value="ECO:0007669"/>
    <property type="project" value="UniProtKB-SubCell"/>
</dbReference>
<dbReference type="InterPro" id="IPR033118">
    <property type="entry name" value="EXPERA"/>
</dbReference>
<keyword evidence="12" id="KW-0413">Isomerase</keyword>
<comment type="caution">
    <text evidence="16">The sequence shown here is derived from an EMBL/GenBank/DDBJ whole genome shotgun (WGS) entry which is preliminary data.</text>
</comment>
<dbReference type="AlphaFoldDB" id="A0A1Y2BS82"/>
<dbReference type="STRING" id="329046.A0A1Y2BS82"/>
<sequence length="222" mass="25102">MTSHPFFPRNLSLPQYAPSTIPLPTVLSIFFATLIAGMTAAYTLISRQTKDSPTRFLFVWWILCGSLHLFLEGYFISSYDTIAGDQTVIGAIWKEYAMSDSRYMTSDPFVVVIESLTVVIWGPLSYLAAYSLYTSHPSQHLLQFVISCGHLYGLLMYYGTEMFDGFSHASPTFLHFYVYFLGFNFPWFVVPVWVILRSGGVIVRACAKFEGEGREVGNNKKS</sequence>
<evidence type="ECO:0000259" key="15">
    <source>
        <dbReference type="PROSITE" id="PS51751"/>
    </source>
</evidence>
<evidence type="ECO:0000256" key="7">
    <source>
        <dbReference type="ARBA" id="ARBA00023011"/>
    </source>
</evidence>
<accession>A0A1Y2BS82</accession>
<evidence type="ECO:0000256" key="8">
    <source>
        <dbReference type="ARBA" id="ARBA00023098"/>
    </source>
</evidence>
<evidence type="ECO:0000256" key="11">
    <source>
        <dbReference type="ARBA" id="ARBA00023221"/>
    </source>
</evidence>
<keyword evidence="11" id="KW-0753">Steroid metabolism</keyword>
<reference evidence="16 17" key="1">
    <citation type="submission" date="2016-07" db="EMBL/GenBank/DDBJ databases">
        <title>Pervasive Adenine N6-methylation of Active Genes in Fungi.</title>
        <authorList>
            <consortium name="DOE Joint Genome Institute"/>
            <person name="Mondo S.J."/>
            <person name="Dannebaum R.O."/>
            <person name="Kuo R.C."/>
            <person name="Labutti K."/>
            <person name="Haridas S."/>
            <person name="Kuo A."/>
            <person name="Salamov A."/>
            <person name="Ahrendt S.R."/>
            <person name="Lipzen A."/>
            <person name="Sullivan W."/>
            <person name="Andreopoulos W.B."/>
            <person name="Clum A."/>
            <person name="Lindquist E."/>
            <person name="Daum C."/>
            <person name="Ramamoorthy G.K."/>
            <person name="Gryganskyi A."/>
            <person name="Culley D."/>
            <person name="Magnuson J.K."/>
            <person name="James T.Y."/>
            <person name="O'Malley M.A."/>
            <person name="Stajich J.E."/>
            <person name="Spatafora J.W."/>
            <person name="Visel A."/>
            <person name="Grigoriev I.V."/>
        </authorList>
    </citation>
    <scope>NUCLEOTIDE SEQUENCE [LARGE SCALE GENOMIC DNA]</scope>
    <source>
        <strain evidence="16 17">JEL800</strain>
    </source>
</reference>
<dbReference type="InterPro" id="IPR007905">
    <property type="entry name" value="EBP"/>
</dbReference>
<keyword evidence="3" id="KW-0444">Lipid biosynthesis</keyword>
<keyword evidence="6 13" id="KW-1133">Transmembrane helix</keyword>
<comment type="similarity">
    <text evidence="2">Belongs to the EBP family.</text>
</comment>
<keyword evidence="8" id="KW-0443">Lipid metabolism</keyword>
<dbReference type="PROSITE" id="PS51751">
    <property type="entry name" value="EXPERA"/>
    <property type="match status" value="1"/>
</dbReference>
<keyword evidence="5" id="KW-0752">Steroid biosynthesis</keyword>
<evidence type="ECO:0000313" key="17">
    <source>
        <dbReference type="Proteomes" id="UP000193642"/>
    </source>
</evidence>
<keyword evidence="4 13" id="KW-0812">Transmembrane</keyword>
<evidence type="ECO:0000256" key="2">
    <source>
        <dbReference type="ARBA" id="ARBA00008337"/>
    </source>
</evidence>
<keyword evidence="7" id="KW-0756">Sterol biosynthesis</keyword>
<feature type="transmembrane region" description="Helical" evidence="14">
    <location>
        <begin position="57"/>
        <end position="76"/>
    </location>
</feature>
<proteinExistence type="inferred from homology"/>